<feature type="binding site" evidence="9">
    <location>
        <position position="430"/>
    </location>
    <ligand>
        <name>Mg(2+)</name>
        <dbReference type="ChEBI" id="CHEBI:18420"/>
        <label>2</label>
    </ligand>
</feature>
<keyword evidence="9" id="KW-0479">Metal-binding</keyword>
<keyword evidence="3" id="KW-0808">Transferase</keyword>
<feature type="binding site" evidence="9">
    <location>
        <position position="342"/>
    </location>
    <ligand>
        <name>Mg(2+)</name>
        <dbReference type="ChEBI" id="CHEBI:18420"/>
        <label>2</label>
    </ligand>
</feature>
<keyword evidence="5" id="KW-0547">Nucleotide-binding</keyword>
<evidence type="ECO:0000313" key="11">
    <source>
        <dbReference type="EMBL" id="QDH90652.1"/>
    </source>
</evidence>
<comment type="catalytic activity">
    <reaction evidence="8">
        <text>RNA(n) + a ribonucleoside 5'-triphosphate = RNA(n+1) + diphosphate</text>
        <dbReference type="Rhea" id="RHEA:21248"/>
        <dbReference type="Rhea" id="RHEA-COMP:14527"/>
        <dbReference type="Rhea" id="RHEA-COMP:17342"/>
        <dbReference type="ChEBI" id="CHEBI:33019"/>
        <dbReference type="ChEBI" id="CHEBI:61557"/>
        <dbReference type="ChEBI" id="CHEBI:140395"/>
        <dbReference type="EC" id="2.7.7.48"/>
    </reaction>
</comment>
<feature type="domain" description="RdRp catalytic" evidence="10">
    <location>
        <begin position="327"/>
        <end position="461"/>
    </location>
</feature>
<keyword evidence="6" id="KW-0693">Viral RNA replication</keyword>
<protein>
    <recommendedName>
        <fullName evidence="1">RNA-directed RNA polymerase</fullName>
        <ecNumber evidence="1">2.7.7.48</ecNumber>
    </recommendedName>
    <alternativeName>
        <fullName evidence="7">RNA replicase beta chain</fullName>
    </alternativeName>
</protein>
<dbReference type="InterPro" id="IPR043502">
    <property type="entry name" value="DNA/RNA_pol_sf"/>
</dbReference>
<dbReference type="GO" id="GO:0000166">
    <property type="term" value="F:nucleotide binding"/>
    <property type="evidence" value="ECO:0007669"/>
    <property type="project" value="UniProtKB-KW"/>
</dbReference>
<evidence type="ECO:0000256" key="4">
    <source>
        <dbReference type="ARBA" id="ARBA00022695"/>
    </source>
</evidence>
<dbReference type="InterPro" id="IPR005093">
    <property type="entry name" value="RNArep_beta"/>
</dbReference>
<gene>
    <name evidence="11" type="ORF">H1Bulk29370_000001</name>
</gene>
<dbReference type="InterPro" id="IPR007096">
    <property type="entry name" value="RNA-dir_Rpol_cat_phage"/>
</dbReference>
<keyword evidence="4" id="KW-0548">Nucleotidyltransferase</keyword>
<dbReference type="GO" id="GO:0046872">
    <property type="term" value="F:metal ion binding"/>
    <property type="evidence" value="ECO:0007669"/>
    <property type="project" value="UniProtKB-KW"/>
</dbReference>
<evidence type="ECO:0000259" key="10">
    <source>
        <dbReference type="PROSITE" id="PS50522"/>
    </source>
</evidence>
<dbReference type="EC" id="2.7.7.48" evidence="1"/>
<sequence>MLIGDLKSLGLLWTNLAKNRRYQPYVSEFDIQTFNRRLLNEGLTFIAETLPTIGKALDSFHSTLEWTCPPGWESTRGRRSGSDAPEYFCLDSSDVLPPEGLSDYVIDGNISRFYVVPLFLHTAIEAALNGDSIAVDCVRQLTLIFYKLEVGHGKEKVEQFLERFKQVDRGLVSVFDSSNVIQADIIVQMRRDLERILCNYNPLHIKPSHGSGATACRTPNWKKHHRTLQYFEKLDDVYPYSEYFFYNFTHLSDEMSRLESALPIAVPRARVCLVPKDSRGPRVISCEPAELMFIQQGIMRLLYRILETHELTSGQINFSDQTINRELAFQSSKGDLDLATIDLSDASDRVSLELVEKVFPDRWVEALKACRSEETELPNGEIIKLNKFAPMGSSCCFPVEALVFWACARASIRILGNVKHIPHVYVYGDDIICPSIYYTQVMSGLHLIGLQVNETKSYWRGPFRESCGGDYHNGYDVTPVRVRKSLSKSRTSVTTNADLANMFIAKFGYTDASLITSVIESEGGYVYPRSELQLPAVVRCSPGASNDVFFVRRFNKNLQRWEHRILTCISESKQRQPPNWEELFRKELSRDRSSGNTVSTFSNHEKLDRTSPVYEHWVAKLDDVADPGWYTDPHSVVTKWVWTWLGSSQEV</sequence>
<dbReference type="SUPFAM" id="SSF56672">
    <property type="entry name" value="DNA/RNA polymerases"/>
    <property type="match status" value="1"/>
</dbReference>
<organism evidence="11">
    <name type="scientific">Leviviridae sp</name>
    <dbReference type="NCBI Taxonomy" id="2027243"/>
    <lineage>
        <taxon>Viruses</taxon>
        <taxon>Riboviria</taxon>
        <taxon>Orthornavirae</taxon>
        <taxon>Lenarviricota</taxon>
        <taxon>Leviviricetes</taxon>
        <taxon>Norzivirales</taxon>
        <taxon>Fiersviridae</taxon>
    </lineage>
</organism>
<keyword evidence="2 11" id="KW-0696">RNA-directed RNA polymerase</keyword>
<evidence type="ECO:0000256" key="6">
    <source>
        <dbReference type="ARBA" id="ARBA00022953"/>
    </source>
</evidence>
<evidence type="ECO:0000256" key="3">
    <source>
        <dbReference type="ARBA" id="ARBA00022679"/>
    </source>
</evidence>
<feature type="binding site" evidence="9">
    <location>
        <position position="429"/>
    </location>
    <ligand>
        <name>Mg(2+)</name>
        <dbReference type="ChEBI" id="CHEBI:18420"/>
        <label>2</label>
    </ligand>
</feature>
<evidence type="ECO:0000256" key="1">
    <source>
        <dbReference type="ARBA" id="ARBA00012494"/>
    </source>
</evidence>
<comment type="cofactor">
    <cofactor evidence="9">
        <name>Mg(2+)</name>
        <dbReference type="ChEBI" id="CHEBI:18420"/>
    </cofactor>
    <text evidence="9">Binds 2 Mg(2+) per subunit.</text>
</comment>
<evidence type="ECO:0000256" key="8">
    <source>
        <dbReference type="ARBA" id="ARBA00048744"/>
    </source>
</evidence>
<evidence type="ECO:0000256" key="5">
    <source>
        <dbReference type="ARBA" id="ARBA00022741"/>
    </source>
</evidence>
<keyword evidence="9" id="KW-0460">Magnesium</keyword>
<dbReference type="Pfam" id="PF03431">
    <property type="entry name" value="RNA_replicase_B"/>
    <property type="match status" value="1"/>
</dbReference>
<dbReference type="GO" id="GO:0039694">
    <property type="term" value="P:viral RNA genome replication"/>
    <property type="evidence" value="ECO:0007669"/>
    <property type="project" value="InterPro"/>
</dbReference>
<dbReference type="GO" id="GO:0003968">
    <property type="term" value="F:RNA-directed RNA polymerase activity"/>
    <property type="evidence" value="ECO:0007669"/>
    <property type="project" value="UniProtKB-KW"/>
</dbReference>
<evidence type="ECO:0000256" key="7">
    <source>
        <dbReference type="ARBA" id="ARBA00030248"/>
    </source>
</evidence>
<dbReference type="PROSITE" id="PS50522">
    <property type="entry name" value="RDRP_PHAGE"/>
    <property type="match status" value="1"/>
</dbReference>
<name>A0A514DAK9_9VIRU</name>
<evidence type="ECO:0000256" key="2">
    <source>
        <dbReference type="ARBA" id="ARBA00022484"/>
    </source>
</evidence>
<evidence type="ECO:0000256" key="9">
    <source>
        <dbReference type="PIRSR" id="PIRSR605093-1"/>
    </source>
</evidence>
<proteinExistence type="predicted"/>
<dbReference type="EMBL" id="MN035691">
    <property type="protein sequence ID" value="QDH90652.1"/>
    <property type="molecule type" value="Genomic_RNA"/>
</dbReference>
<accession>A0A514DAK9</accession>
<reference evidence="11" key="1">
    <citation type="submission" date="2019-05" db="EMBL/GenBank/DDBJ databases">
        <title>Metatranscriptomic reconstruction reveals RNA viruses with the potential to shape carbon cycling in soil.</title>
        <authorList>
            <person name="Starr E.P."/>
            <person name="Nuccio E."/>
            <person name="Pett-Ridge J."/>
            <person name="Banfield J.F."/>
            <person name="Firestone M.K."/>
        </authorList>
    </citation>
    <scope>NUCLEOTIDE SEQUENCE</scope>
    <source>
        <strain evidence="11">H1_Bulk_29_scaffold_370</strain>
    </source>
</reference>